<protein>
    <submittedName>
        <fullName evidence="1">Uncharacterized protein</fullName>
    </submittedName>
</protein>
<reference evidence="2" key="1">
    <citation type="journal article" date="2019" name="Int. J. Syst. Evol. Microbiol.">
        <title>The Global Catalogue of Microorganisms (GCM) 10K type strain sequencing project: providing services to taxonomists for standard genome sequencing and annotation.</title>
        <authorList>
            <consortium name="The Broad Institute Genomics Platform"/>
            <consortium name="The Broad Institute Genome Sequencing Center for Infectious Disease"/>
            <person name="Wu L."/>
            <person name="Ma J."/>
        </authorList>
    </citation>
    <scope>NUCLEOTIDE SEQUENCE [LARGE SCALE GENOMIC DNA]</scope>
    <source>
        <strain evidence="2">CGMCC 1.15439</strain>
    </source>
</reference>
<evidence type="ECO:0000313" key="2">
    <source>
        <dbReference type="Proteomes" id="UP000620046"/>
    </source>
</evidence>
<comment type="caution">
    <text evidence="1">The sequence shown here is derived from an EMBL/GenBank/DDBJ whole genome shotgun (WGS) entry which is preliminary data.</text>
</comment>
<sequence length="44" mass="4593">MDCGPVDPQELLDSLEEKDAPFVVTVGPAAVVEDVEAECSGMTV</sequence>
<organism evidence="1 2">
    <name type="scientific">Dyella nitratireducens</name>
    <dbReference type="NCBI Taxonomy" id="1849580"/>
    <lineage>
        <taxon>Bacteria</taxon>
        <taxon>Pseudomonadati</taxon>
        <taxon>Pseudomonadota</taxon>
        <taxon>Gammaproteobacteria</taxon>
        <taxon>Lysobacterales</taxon>
        <taxon>Rhodanobacteraceae</taxon>
        <taxon>Dyella</taxon>
    </lineage>
</organism>
<gene>
    <name evidence="1" type="ORF">GCM10010981_09530</name>
</gene>
<accession>A0ABQ1FMY1</accession>
<name>A0ABQ1FMY1_9GAMM</name>
<proteinExistence type="predicted"/>
<keyword evidence="2" id="KW-1185">Reference proteome</keyword>
<evidence type="ECO:0000313" key="1">
    <source>
        <dbReference type="EMBL" id="GGA23308.1"/>
    </source>
</evidence>
<dbReference type="EMBL" id="BMJA01000001">
    <property type="protein sequence ID" value="GGA23308.1"/>
    <property type="molecule type" value="Genomic_DNA"/>
</dbReference>
<dbReference type="Proteomes" id="UP000620046">
    <property type="component" value="Unassembled WGS sequence"/>
</dbReference>